<dbReference type="Gene3D" id="3.40.50.450">
    <property type="match status" value="1"/>
</dbReference>
<dbReference type="EMBL" id="WPNZ01000003">
    <property type="protein sequence ID" value="MVO84649.1"/>
    <property type="molecule type" value="Genomic_DNA"/>
</dbReference>
<evidence type="ECO:0000313" key="2">
    <source>
        <dbReference type="Proteomes" id="UP000483802"/>
    </source>
</evidence>
<keyword evidence="2" id="KW-1185">Reference proteome</keyword>
<dbReference type="PANTHER" id="PTHR38440">
    <property type="entry name" value="UPF0398 PROTEIN YPSA"/>
    <property type="match status" value="1"/>
</dbReference>
<sequence>MTTYAVTGHMDLTDDTVALVRAALRDTFAAHTEGELVGVSCIAAGADSLFAEELLGAGGRLVVVVPSQDYRRTKVKPEHAAVFDHLIESAGEVVTMPHETANRQAYESANAELLRRGDRLVAVWDGTPPSGKGGGTADTVDAAREAGLHVDVVWPDGAARRG</sequence>
<dbReference type="Proteomes" id="UP000483802">
    <property type="component" value="Unassembled WGS sequence"/>
</dbReference>
<dbReference type="AlphaFoldDB" id="A0A6L6WST6"/>
<protein>
    <recommendedName>
        <fullName evidence="3">DUF1273 family protein</fullName>
    </recommendedName>
</protein>
<comment type="caution">
    <text evidence="1">The sequence shown here is derived from an EMBL/GenBank/DDBJ whole genome shotgun (WGS) entry which is preliminary data.</text>
</comment>
<accession>A0A6L6WST6</accession>
<proteinExistence type="predicted"/>
<dbReference type="InterPro" id="IPR010697">
    <property type="entry name" value="YspA"/>
</dbReference>
<evidence type="ECO:0000313" key="1">
    <source>
        <dbReference type="EMBL" id="MVO84649.1"/>
    </source>
</evidence>
<name>A0A6L6WST6_9ACTN</name>
<organism evidence="1 2">
    <name type="scientific">Streptomyces typhae</name>
    <dbReference type="NCBI Taxonomy" id="2681492"/>
    <lineage>
        <taxon>Bacteria</taxon>
        <taxon>Bacillati</taxon>
        <taxon>Actinomycetota</taxon>
        <taxon>Actinomycetes</taxon>
        <taxon>Kitasatosporales</taxon>
        <taxon>Streptomycetaceae</taxon>
        <taxon>Streptomyces</taxon>
    </lineage>
</organism>
<dbReference type="SUPFAM" id="SSF102405">
    <property type="entry name" value="MCP/YpsA-like"/>
    <property type="match status" value="1"/>
</dbReference>
<reference evidence="1 2" key="1">
    <citation type="submission" date="2019-11" db="EMBL/GenBank/DDBJ databases">
        <title>Streptomyces typhae sp. nov., a novel endophytic actinomycete isolated from the root of cattail pollen (Typha angustifolia L.).</title>
        <authorList>
            <person name="Peng C."/>
        </authorList>
    </citation>
    <scope>NUCLEOTIDE SEQUENCE [LARGE SCALE GENOMIC DNA]</scope>
    <source>
        <strain evidence="2">p1417</strain>
    </source>
</reference>
<gene>
    <name evidence="1" type="ORF">GPA10_07675</name>
</gene>
<evidence type="ECO:0008006" key="3">
    <source>
        <dbReference type="Google" id="ProtNLM"/>
    </source>
</evidence>
<dbReference type="RefSeq" id="WP_343040497.1">
    <property type="nucleotide sequence ID" value="NZ_WPNZ01000003.1"/>
</dbReference>
<dbReference type="PANTHER" id="PTHR38440:SF1">
    <property type="entry name" value="UPF0398 PROTEIN SPR0331"/>
    <property type="match status" value="1"/>
</dbReference>